<dbReference type="Proteomes" id="UP000019593">
    <property type="component" value="Chromosome"/>
</dbReference>
<dbReference type="AlphaFoldDB" id="W8RY88"/>
<reference evidence="2 3" key="1">
    <citation type="submission" date="2013-03" db="EMBL/GenBank/DDBJ databases">
        <authorList>
            <person name="Fiebig A."/>
            <person name="Goeker M."/>
            <person name="Klenk H.-P.P."/>
        </authorList>
    </citation>
    <scope>NUCLEOTIDE SEQUENCE [LARGE SCALE GENOMIC DNA]</scope>
    <source>
        <strain evidence="3">DSM 19469</strain>
    </source>
</reference>
<dbReference type="EMBL" id="CP004372">
    <property type="protein sequence ID" value="AHM02812.1"/>
    <property type="molecule type" value="Genomic_DNA"/>
</dbReference>
<dbReference type="HOGENOM" id="CLU_3084313_0_0_5"/>
<evidence type="ECO:0000313" key="3">
    <source>
        <dbReference type="Proteomes" id="UP000019593"/>
    </source>
</evidence>
<protein>
    <submittedName>
        <fullName evidence="2">Uncharacterized protein</fullName>
    </submittedName>
</protein>
<dbReference type="KEGG" id="red:roselon_00367"/>
<name>W8RY88_9RHOB</name>
<accession>W8RY88</accession>
<sequence>MQSEVNESGIGHGVTLPQAVAAIQRSSTRSCGARPAARGGIAAERSRQSCRR</sequence>
<feature type="region of interest" description="Disordered" evidence="1">
    <location>
        <begin position="28"/>
        <end position="52"/>
    </location>
</feature>
<keyword evidence="3" id="KW-1185">Reference proteome</keyword>
<proteinExistence type="predicted"/>
<evidence type="ECO:0000313" key="2">
    <source>
        <dbReference type="EMBL" id="AHM02812.1"/>
    </source>
</evidence>
<evidence type="ECO:0000256" key="1">
    <source>
        <dbReference type="SAM" id="MobiDB-lite"/>
    </source>
</evidence>
<gene>
    <name evidence="2" type="ORF">roselon_00367</name>
</gene>
<feature type="compositionally biased region" description="Low complexity" evidence="1">
    <location>
        <begin position="32"/>
        <end position="43"/>
    </location>
</feature>
<organism evidence="2 3">
    <name type="scientific">Roseicyclus elongatus DSM 19469</name>
    <dbReference type="NCBI Taxonomy" id="1294273"/>
    <lineage>
        <taxon>Bacteria</taxon>
        <taxon>Pseudomonadati</taxon>
        <taxon>Pseudomonadota</taxon>
        <taxon>Alphaproteobacteria</taxon>
        <taxon>Rhodobacterales</taxon>
        <taxon>Roseobacteraceae</taxon>
        <taxon>Roseicyclus</taxon>
    </lineage>
</organism>